<dbReference type="Pfam" id="PF13456">
    <property type="entry name" value="RVT_3"/>
    <property type="match status" value="1"/>
</dbReference>
<dbReference type="InterPro" id="IPR052929">
    <property type="entry name" value="RNase_H-like_EbsB-rel"/>
</dbReference>
<protein>
    <recommendedName>
        <fullName evidence="1">RNase H type-1 domain-containing protein</fullName>
    </recommendedName>
</protein>
<evidence type="ECO:0000313" key="3">
    <source>
        <dbReference type="Proteomes" id="UP000032304"/>
    </source>
</evidence>
<dbReference type="AlphaFoldDB" id="A0A0D2N9P8"/>
<organism evidence="2 3">
    <name type="scientific">Gossypium raimondii</name>
    <name type="common">Peruvian cotton</name>
    <name type="synonym">Gossypium klotzschianum subsp. raimondii</name>
    <dbReference type="NCBI Taxonomy" id="29730"/>
    <lineage>
        <taxon>Eukaryota</taxon>
        <taxon>Viridiplantae</taxon>
        <taxon>Streptophyta</taxon>
        <taxon>Embryophyta</taxon>
        <taxon>Tracheophyta</taxon>
        <taxon>Spermatophyta</taxon>
        <taxon>Magnoliopsida</taxon>
        <taxon>eudicotyledons</taxon>
        <taxon>Gunneridae</taxon>
        <taxon>Pentapetalae</taxon>
        <taxon>rosids</taxon>
        <taxon>malvids</taxon>
        <taxon>Malvales</taxon>
        <taxon>Malvaceae</taxon>
        <taxon>Malvoideae</taxon>
        <taxon>Gossypium</taxon>
    </lineage>
</organism>
<dbReference type="EMBL" id="CM001740">
    <property type="protein sequence ID" value="KJB09493.1"/>
    <property type="molecule type" value="Genomic_DNA"/>
</dbReference>
<gene>
    <name evidence="2" type="ORF">B456_001G145400</name>
</gene>
<dbReference type="PANTHER" id="PTHR47074:SF61">
    <property type="entry name" value="RNASE H TYPE-1 DOMAIN-CONTAINING PROTEIN"/>
    <property type="match status" value="1"/>
</dbReference>
<name>A0A0D2N9P8_GOSRA</name>
<dbReference type="Gramene" id="KJB09493">
    <property type="protein sequence ID" value="KJB09493"/>
    <property type="gene ID" value="B456_001G145400"/>
</dbReference>
<dbReference type="OMA" id="WRPSENA"/>
<evidence type="ECO:0000313" key="2">
    <source>
        <dbReference type="EMBL" id="KJB09493.1"/>
    </source>
</evidence>
<dbReference type="PANTHER" id="PTHR47074">
    <property type="entry name" value="BNAC02G40300D PROTEIN"/>
    <property type="match status" value="1"/>
</dbReference>
<dbReference type="GO" id="GO:0003676">
    <property type="term" value="F:nucleic acid binding"/>
    <property type="evidence" value="ECO:0007669"/>
    <property type="project" value="InterPro"/>
</dbReference>
<dbReference type="Proteomes" id="UP000032304">
    <property type="component" value="Chromosome 1"/>
</dbReference>
<dbReference type="GO" id="GO:0004523">
    <property type="term" value="F:RNA-DNA hybrid ribonuclease activity"/>
    <property type="evidence" value="ECO:0007669"/>
    <property type="project" value="InterPro"/>
</dbReference>
<evidence type="ECO:0000259" key="1">
    <source>
        <dbReference type="Pfam" id="PF13456"/>
    </source>
</evidence>
<accession>A0A0D2N9P8</accession>
<sequence>MIKAQLKKLDALNKLLHVTRVEIVRWRPSENAFIKVSFDGAFQAHSLKSKGVVLGSTTIINNHIQPRFAAEAIACLQVIQLGIDSGFQDVVIEGDSLMVIKKQQANKNDDSCISAYILFEKEI</sequence>
<dbReference type="InterPro" id="IPR002156">
    <property type="entry name" value="RNaseH_domain"/>
</dbReference>
<proteinExistence type="predicted"/>
<keyword evidence="3" id="KW-1185">Reference proteome</keyword>
<reference evidence="2 3" key="1">
    <citation type="journal article" date="2012" name="Nature">
        <title>Repeated polyploidization of Gossypium genomes and the evolution of spinnable cotton fibres.</title>
        <authorList>
            <person name="Paterson A.H."/>
            <person name="Wendel J.F."/>
            <person name="Gundlach H."/>
            <person name="Guo H."/>
            <person name="Jenkins J."/>
            <person name="Jin D."/>
            <person name="Llewellyn D."/>
            <person name="Showmaker K.C."/>
            <person name="Shu S."/>
            <person name="Udall J."/>
            <person name="Yoo M.J."/>
            <person name="Byers R."/>
            <person name="Chen W."/>
            <person name="Doron-Faigenboim A."/>
            <person name="Duke M.V."/>
            <person name="Gong L."/>
            <person name="Grimwood J."/>
            <person name="Grover C."/>
            <person name="Grupp K."/>
            <person name="Hu G."/>
            <person name="Lee T.H."/>
            <person name="Li J."/>
            <person name="Lin L."/>
            <person name="Liu T."/>
            <person name="Marler B.S."/>
            <person name="Page J.T."/>
            <person name="Roberts A.W."/>
            <person name="Romanel E."/>
            <person name="Sanders W.S."/>
            <person name="Szadkowski E."/>
            <person name="Tan X."/>
            <person name="Tang H."/>
            <person name="Xu C."/>
            <person name="Wang J."/>
            <person name="Wang Z."/>
            <person name="Zhang D."/>
            <person name="Zhang L."/>
            <person name="Ashrafi H."/>
            <person name="Bedon F."/>
            <person name="Bowers J.E."/>
            <person name="Brubaker C.L."/>
            <person name="Chee P.W."/>
            <person name="Das S."/>
            <person name="Gingle A.R."/>
            <person name="Haigler C.H."/>
            <person name="Harker D."/>
            <person name="Hoffmann L.V."/>
            <person name="Hovav R."/>
            <person name="Jones D.C."/>
            <person name="Lemke C."/>
            <person name="Mansoor S."/>
            <person name="ur Rahman M."/>
            <person name="Rainville L.N."/>
            <person name="Rambani A."/>
            <person name="Reddy U.K."/>
            <person name="Rong J.K."/>
            <person name="Saranga Y."/>
            <person name="Scheffler B.E."/>
            <person name="Scheffler J.A."/>
            <person name="Stelly D.M."/>
            <person name="Triplett B.A."/>
            <person name="Van Deynze A."/>
            <person name="Vaslin M.F."/>
            <person name="Waghmare V.N."/>
            <person name="Walford S.A."/>
            <person name="Wright R.J."/>
            <person name="Zaki E.A."/>
            <person name="Zhang T."/>
            <person name="Dennis E.S."/>
            <person name="Mayer K.F."/>
            <person name="Peterson D.G."/>
            <person name="Rokhsar D.S."/>
            <person name="Wang X."/>
            <person name="Schmutz J."/>
        </authorList>
    </citation>
    <scope>NUCLEOTIDE SEQUENCE [LARGE SCALE GENOMIC DNA]</scope>
</reference>
<feature type="domain" description="RNase H type-1" evidence="1">
    <location>
        <begin position="47"/>
        <end position="111"/>
    </location>
</feature>